<evidence type="ECO:0000256" key="5">
    <source>
        <dbReference type="ARBA" id="ARBA00023136"/>
    </source>
</evidence>
<evidence type="ECO:0000313" key="8">
    <source>
        <dbReference type="EMBL" id="QSR27505.1"/>
    </source>
</evidence>
<evidence type="ECO:0000259" key="7">
    <source>
        <dbReference type="PROSITE" id="PS50928"/>
    </source>
</evidence>
<dbReference type="InterPro" id="IPR051204">
    <property type="entry name" value="ABC_transp_perm/SBD"/>
</dbReference>
<feature type="transmembrane region" description="Helical" evidence="6">
    <location>
        <begin position="160"/>
        <end position="181"/>
    </location>
</feature>
<organism evidence="8 9">
    <name type="scientific">Nocardioides aromaticivorans</name>
    <dbReference type="NCBI Taxonomy" id="200618"/>
    <lineage>
        <taxon>Bacteria</taxon>
        <taxon>Bacillati</taxon>
        <taxon>Actinomycetota</taxon>
        <taxon>Actinomycetes</taxon>
        <taxon>Propionibacteriales</taxon>
        <taxon>Nocardioidaceae</taxon>
        <taxon>Nocardioides</taxon>
    </lineage>
</organism>
<dbReference type="EMBL" id="CP022295">
    <property type="protein sequence ID" value="QSR27505.1"/>
    <property type="molecule type" value="Genomic_DNA"/>
</dbReference>
<feature type="transmembrane region" description="Helical" evidence="6">
    <location>
        <begin position="57"/>
        <end position="82"/>
    </location>
</feature>
<dbReference type="InterPro" id="IPR000515">
    <property type="entry name" value="MetI-like"/>
</dbReference>
<evidence type="ECO:0000256" key="4">
    <source>
        <dbReference type="ARBA" id="ARBA00022989"/>
    </source>
</evidence>
<proteinExistence type="inferred from homology"/>
<feature type="domain" description="ABC transmembrane type-1" evidence="7">
    <location>
        <begin position="24"/>
        <end position="210"/>
    </location>
</feature>
<dbReference type="Proteomes" id="UP000662818">
    <property type="component" value="Chromosome"/>
</dbReference>
<dbReference type="PANTHER" id="PTHR30177">
    <property type="entry name" value="GLYCINE BETAINE/L-PROLINE TRANSPORT SYSTEM PERMEASE PROTEIN PROW"/>
    <property type="match status" value="1"/>
</dbReference>
<keyword evidence="2 6" id="KW-0813">Transport</keyword>
<keyword evidence="3 6" id="KW-0812">Transmembrane</keyword>
<name>A0ABX7PPF0_9ACTN</name>
<dbReference type="PANTHER" id="PTHR30177:SF33">
    <property type="entry name" value="POSSIBLE OSMOPROTECTANT (GLYCINE BETAINE_CARNITINE_CHOLINE_L-PROLINE) TRANSPORT INTEGRAL MEMBRANE PROTEIN ABC TRANSPORTER PROZ"/>
    <property type="match status" value="1"/>
</dbReference>
<evidence type="ECO:0000313" key="9">
    <source>
        <dbReference type="Proteomes" id="UP000662818"/>
    </source>
</evidence>
<keyword evidence="4 6" id="KW-1133">Transmembrane helix</keyword>
<dbReference type="InterPro" id="IPR035906">
    <property type="entry name" value="MetI-like_sf"/>
</dbReference>
<gene>
    <name evidence="8" type="ORF">CFH99_17935</name>
</gene>
<comment type="similarity">
    <text evidence="6">Belongs to the binding-protein-dependent transport system permease family.</text>
</comment>
<feature type="transmembrane region" description="Helical" evidence="6">
    <location>
        <begin position="94"/>
        <end position="116"/>
    </location>
</feature>
<sequence length="248" mass="25544">MNGVISWITASEHWTGEDGVPNRLLEHLQYSFTAVVIAALIGIPLGLYIGHTGRGRFVVVNLVGAIRAIPSLGLLFVSVLLLGPRLDGDAAFLVPSEIVLVVLAVPPILAGAYAGVEEVDPAARDAAKGMGMRGTEVLAKVELPCALPLIFSGLRSGTLQVVATATIAATAGMGGLGRFLIDGLAVRDYTQMAAGAVLVAALALIVDLVFALVQRYVVSPGLTGRVGRASRPRNRRAGAAAAALQPAP</sequence>
<dbReference type="SUPFAM" id="SSF161098">
    <property type="entry name" value="MetI-like"/>
    <property type="match status" value="1"/>
</dbReference>
<reference evidence="8 9" key="1">
    <citation type="submission" date="2017-06" db="EMBL/GenBank/DDBJ databases">
        <title>Complete Genome Sequence of the Soil Carbazole-Degrading Bacterium Nocardioides aromaticivorans IC177.</title>
        <authorList>
            <person name="Vejarano F."/>
            <person name="Suzuki-Minakuchi C."/>
            <person name="Ohtsubo Y."/>
            <person name="Tsuda M."/>
            <person name="Okada K."/>
            <person name="Nojiri H."/>
        </authorList>
    </citation>
    <scope>NUCLEOTIDE SEQUENCE [LARGE SCALE GENOMIC DNA]</scope>
    <source>
        <strain evidence="8 9">IC177</strain>
    </source>
</reference>
<dbReference type="CDD" id="cd06261">
    <property type="entry name" value="TM_PBP2"/>
    <property type="match status" value="1"/>
</dbReference>
<dbReference type="Gene3D" id="1.10.3720.10">
    <property type="entry name" value="MetI-like"/>
    <property type="match status" value="1"/>
</dbReference>
<dbReference type="Pfam" id="PF00528">
    <property type="entry name" value="BPD_transp_1"/>
    <property type="match status" value="1"/>
</dbReference>
<comment type="subcellular location">
    <subcellularLocation>
        <location evidence="6">Cell membrane</location>
        <topology evidence="6">Multi-pass membrane protein</topology>
    </subcellularLocation>
    <subcellularLocation>
        <location evidence="1">Membrane</location>
        <topology evidence="1">Multi-pass membrane protein</topology>
    </subcellularLocation>
</comment>
<evidence type="ECO:0000256" key="1">
    <source>
        <dbReference type="ARBA" id="ARBA00004141"/>
    </source>
</evidence>
<protein>
    <submittedName>
        <fullName evidence="8">ABC transporter permease</fullName>
    </submittedName>
</protein>
<accession>A0ABX7PPF0</accession>
<feature type="transmembrane region" description="Helical" evidence="6">
    <location>
        <begin position="193"/>
        <end position="213"/>
    </location>
</feature>
<feature type="transmembrane region" description="Helical" evidence="6">
    <location>
        <begin position="30"/>
        <end position="50"/>
    </location>
</feature>
<evidence type="ECO:0000256" key="6">
    <source>
        <dbReference type="RuleBase" id="RU363032"/>
    </source>
</evidence>
<evidence type="ECO:0000256" key="3">
    <source>
        <dbReference type="ARBA" id="ARBA00022692"/>
    </source>
</evidence>
<evidence type="ECO:0000256" key="2">
    <source>
        <dbReference type="ARBA" id="ARBA00022448"/>
    </source>
</evidence>
<keyword evidence="5 6" id="KW-0472">Membrane</keyword>
<dbReference type="PROSITE" id="PS50928">
    <property type="entry name" value="ABC_TM1"/>
    <property type="match status" value="1"/>
</dbReference>
<keyword evidence="9" id="KW-1185">Reference proteome</keyword>
<dbReference type="RefSeq" id="WP_207006454.1">
    <property type="nucleotide sequence ID" value="NZ_CP022295.1"/>
</dbReference>